<sequence length="265" mass="30360">MVHVNHIALVVSDVGRSLGFYTQVLGLEQTYRSDFDRYGGWVSAKNVDIHLIKGNPVVHGPDNLIVGHIALEVENVEDAKTKLQEDGISYRMNSTVPNPTIKNGVVNQIFVRDPDGYYIEFCECDSLHEYGKKLEEERRTIVSSFSRAVGIKEKFIEIIKRTKERTKCPNEIEDISPDFTPNHPVDETKLENLLKRRQVYGDIIQPIEEKELRKLLSFTMNDVPKLIQILKKRNSLAKEQILVPPTFIETDGRFLQPPVFKMPIS</sequence>
<keyword evidence="1" id="KW-0479">Metal-binding</keyword>
<evidence type="ECO:0000313" key="3">
    <source>
        <dbReference type="EMBL" id="ADD24468.1"/>
    </source>
</evidence>
<organism evidence="3">
    <name type="scientific">Lepeophtheirus salmonis</name>
    <name type="common">Salmon louse</name>
    <name type="synonym">Caligus salmonis</name>
    <dbReference type="NCBI Taxonomy" id="72036"/>
    <lineage>
        <taxon>Eukaryota</taxon>
        <taxon>Metazoa</taxon>
        <taxon>Ecdysozoa</taxon>
        <taxon>Arthropoda</taxon>
        <taxon>Crustacea</taxon>
        <taxon>Multicrustacea</taxon>
        <taxon>Hexanauplia</taxon>
        <taxon>Copepoda</taxon>
        <taxon>Siphonostomatoida</taxon>
        <taxon>Caligidae</taxon>
        <taxon>Lepeophtheirus</taxon>
    </lineage>
</organism>
<dbReference type="InterPro" id="IPR029068">
    <property type="entry name" value="Glyas_Bleomycin-R_OHBP_Dase"/>
</dbReference>
<dbReference type="AlphaFoldDB" id="D3PGS2"/>
<dbReference type="PROSITE" id="PS51819">
    <property type="entry name" value="VOC"/>
    <property type="match status" value="1"/>
</dbReference>
<reference evidence="3" key="1">
    <citation type="submission" date="2010-03" db="EMBL/GenBank/DDBJ databases">
        <title>Lepeophtheirus salmonis ESTs and full-length cDNAs.</title>
        <authorList>
            <person name="Yasuike M."/>
            <person name="von Schalburg K."/>
            <person name="Cooper G."/>
            <person name="Leong J."/>
            <person name="Jones S.R.M."/>
            <person name="Koop B.F."/>
        </authorList>
    </citation>
    <scope>NUCLEOTIDE SEQUENCE</scope>
    <source>
        <tissue evidence="3">Whole</tissue>
    </source>
</reference>
<dbReference type="PANTHER" id="PTHR46142">
    <property type="match status" value="1"/>
</dbReference>
<dbReference type="InterPro" id="IPR018146">
    <property type="entry name" value="Glyoxalase_1_CS"/>
</dbReference>
<dbReference type="Gene3D" id="3.10.180.10">
    <property type="entry name" value="2,3-Dihydroxybiphenyl 1,2-Dioxygenase, domain 1"/>
    <property type="match status" value="1"/>
</dbReference>
<dbReference type="OrthoDB" id="16820at2759"/>
<dbReference type="Pfam" id="PF00903">
    <property type="entry name" value="Glyoxalase"/>
    <property type="match status" value="1"/>
</dbReference>
<protein>
    <submittedName>
        <fullName evidence="3">Lactoylglutathione lyase</fullName>
    </submittedName>
</protein>
<gene>
    <name evidence="3" type="primary">LGUL</name>
</gene>
<dbReference type="PROSITE" id="PS00934">
    <property type="entry name" value="GLYOXALASE_I_1"/>
    <property type="match status" value="1"/>
</dbReference>
<evidence type="ECO:0000259" key="2">
    <source>
        <dbReference type="PROSITE" id="PS51819"/>
    </source>
</evidence>
<dbReference type="EMBL" id="BT120828">
    <property type="protein sequence ID" value="ADD24468.1"/>
    <property type="molecule type" value="mRNA"/>
</dbReference>
<dbReference type="InterPro" id="IPR037523">
    <property type="entry name" value="VOC_core"/>
</dbReference>
<accession>D3PGS2</accession>
<dbReference type="PANTHER" id="PTHR46142:SF3">
    <property type="entry name" value="F18B13.24 PROTEIN"/>
    <property type="match status" value="1"/>
</dbReference>
<dbReference type="SUPFAM" id="SSF54593">
    <property type="entry name" value="Glyoxalase/Bleomycin resistance protein/Dihydroxybiphenyl dioxygenase"/>
    <property type="match status" value="1"/>
</dbReference>
<dbReference type="GO" id="GO:0046872">
    <property type="term" value="F:metal ion binding"/>
    <property type="evidence" value="ECO:0007669"/>
    <property type="project" value="UniProtKB-KW"/>
</dbReference>
<feature type="domain" description="VOC" evidence="2">
    <location>
        <begin position="3"/>
        <end position="124"/>
    </location>
</feature>
<dbReference type="InterPro" id="IPR004360">
    <property type="entry name" value="Glyas_Fos-R_dOase_dom"/>
</dbReference>
<proteinExistence type="evidence at transcript level"/>
<evidence type="ECO:0000256" key="1">
    <source>
        <dbReference type="ARBA" id="ARBA00022723"/>
    </source>
</evidence>
<dbReference type="GO" id="GO:0004462">
    <property type="term" value="F:lactoylglutathione lyase activity"/>
    <property type="evidence" value="ECO:0007669"/>
    <property type="project" value="InterPro"/>
</dbReference>
<name>D3PGS2_LEPSM</name>
<keyword evidence="3" id="KW-0456">Lyase</keyword>